<evidence type="ECO:0008006" key="6">
    <source>
        <dbReference type="Google" id="ProtNLM"/>
    </source>
</evidence>
<proteinExistence type="predicted"/>
<evidence type="ECO:0000313" key="4">
    <source>
        <dbReference type="EMBL" id="KAF5386685.1"/>
    </source>
</evidence>
<dbReference type="PROSITE" id="PS50143">
    <property type="entry name" value="BIR_REPEAT_2"/>
    <property type="match status" value="2"/>
</dbReference>
<reference evidence="4 5" key="1">
    <citation type="journal article" date="2020" name="ISME J.">
        <title>Uncovering the hidden diversity of litter-decomposition mechanisms in mushroom-forming fungi.</title>
        <authorList>
            <person name="Floudas D."/>
            <person name="Bentzer J."/>
            <person name="Ahren D."/>
            <person name="Johansson T."/>
            <person name="Persson P."/>
            <person name="Tunlid A."/>
        </authorList>
    </citation>
    <scope>NUCLEOTIDE SEQUENCE [LARGE SCALE GENOMIC DNA]</scope>
    <source>
        <strain evidence="4 5">CBS 661.87</strain>
    </source>
</reference>
<feature type="compositionally biased region" description="Basic and acidic residues" evidence="3">
    <location>
        <begin position="826"/>
        <end position="835"/>
    </location>
</feature>
<feature type="compositionally biased region" description="Acidic residues" evidence="3">
    <location>
        <begin position="312"/>
        <end position="328"/>
    </location>
</feature>
<feature type="compositionally biased region" description="Acidic residues" evidence="3">
    <location>
        <begin position="815"/>
        <end position="825"/>
    </location>
</feature>
<feature type="compositionally biased region" description="Low complexity" evidence="3">
    <location>
        <begin position="610"/>
        <end position="626"/>
    </location>
</feature>
<evidence type="ECO:0000256" key="1">
    <source>
        <dbReference type="ARBA" id="ARBA00022723"/>
    </source>
</evidence>
<keyword evidence="1" id="KW-0479">Metal-binding</keyword>
<feature type="compositionally biased region" description="Acidic residues" evidence="3">
    <location>
        <begin position="495"/>
        <end position="509"/>
    </location>
</feature>
<gene>
    <name evidence="4" type="ORF">D9615_001913</name>
</gene>
<evidence type="ECO:0000256" key="3">
    <source>
        <dbReference type="SAM" id="MobiDB-lite"/>
    </source>
</evidence>
<keyword evidence="2" id="KW-0862">Zinc</keyword>
<feature type="compositionally biased region" description="Basic and acidic residues" evidence="3">
    <location>
        <begin position="769"/>
        <end position="787"/>
    </location>
</feature>
<dbReference type="Gene3D" id="1.10.1170.10">
    <property type="entry name" value="Inhibitor Of Apoptosis Protein (2mihbC-IAP-1), Chain A"/>
    <property type="match status" value="2"/>
</dbReference>
<dbReference type="GO" id="GO:0046872">
    <property type="term" value="F:metal ion binding"/>
    <property type="evidence" value="ECO:0007669"/>
    <property type="project" value="UniProtKB-KW"/>
</dbReference>
<organism evidence="4 5">
    <name type="scientific">Tricholomella constricta</name>
    <dbReference type="NCBI Taxonomy" id="117010"/>
    <lineage>
        <taxon>Eukaryota</taxon>
        <taxon>Fungi</taxon>
        <taxon>Dikarya</taxon>
        <taxon>Basidiomycota</taxon>
        <taxon>Agaricomycotina</taxon>
        <taxon>Agaricomycetes</taxon>
        <taxon>Agaricomycetidae</taxon>
        <taxon>Agaricales</taxon>
        <taxon>Tricholomatineae</taxon>
        <taxon>Lyophyllaceae</taxon>
        <taxon>Tricholomella</taxon>
    </lineage>
</organism>
<feature type="compositionally biased region" description="Low complexity" evidence="3">
    <location>
        <begin position="210"/>
        <end position="230"/>
    </location>
</feature>
<dbReference type="SMART" id="SM00238">
    <property type="entry name" value="BIR"/>
    <property type="match status" value="2"/>
</dbReference>
<dbReference type="SUPFAM" id="SSF57924">
    <property type="entry name" value="Inhibitor of apoptosis (IAP) repeat"/>
    <property type="match status" value="2"/>
</dbReference>
<feature type="compositionally biased region" description="Basic and acidic residues" evidence="3">
    <location>
        <begin position="466"/>
        <end position="475"/>
    </location>
</feature>
<feature type="compositionally biased region" description="Basic and acidic residues" evidence="3">
    <location>
        <begin position="510"/>
        <end position="519"/>
    </location>
</feature>
<dbReference type="PANTHER" id="PTHR46771">
    <property type="entry name" value="DETERIN"/>
    <property type="match status" value="1"/>
</dbReference>
<keyword evidence="5" id="KW-1185">Reference proteome</keyword>
<evidence type="ECO:0000313" key="5">
    <source>
        <dbReference type="Proteomes" id="UP000565441"/>
    </source>
</evidence>
<dbReference type="Proteomes" id="UP000565441">
    <property type="component" value="Unassembled WGS sequence"/>
</dbReference>
<sequence>MESLQNRIDSFAKARRVKNPAKPSSSISLKWPHPSTHFVATPTTLAEAGFYFSPSFDDRDNVTCFMCEKQLSDWEVHDDPFNIHWDKCGDNCCWAIVRCGLRGDMDEDGGFIFPDKSRLPAAKLMERARLETFFAGDGWIHDQGKNHGASSRKMARAGFVFTPQHAGDDLATCLYCHVSLSGWDTHDDPTEEHRKRHDKSGTPCPFFSIPKAASPSKPPSRAQSQPQSKPASKHARSTSTSNSKPNDLILPMKTHDGDGDGEDQGSEADAPQARRSTTKRARAASASASKGKTPKKKLTRSQSRAGLKDVVEDAEEAAEDDDDAEQEQEVGATRVGRAKQSLATRTQSRSKSVSRSVKEAEEEEEVVVEKTNTRLRSRSRTKAPTPTPTPSAEEEEVKVLKRSTRGKAAARVVVEEEVRVRKKSIRGRAASRVVEEIDDEEEGQAEEDKVKVLRKSTRARTPLRSAVEESKDAPVPRKPSRTKKSKAPAPAVVEPESEAEDFAVEEEQAAEVKKPEPKPRQRSRSKAKTPATRKPSSRAKPKAAALLPEETAEEGDSDGDGEETQAELEAETELEVGPTVDLDVEEEREALPPSPAAPAPVVVEKKKRTASSSSSSAKPASVTSAKPPAPLESKATKRARAAVRDVEEKEQDQGRGTPADQYDDDDDIDVFVSLSASPVPALAPVPLPARYESEQPQEHAVRVDGVGMEPLFVPKRSAKSAVKLVDVDADVDVDMEMDVDADEAAREKLRPGTINKTGKASLAQAQVGGKEKKPTKRKEGEKGKEESTGVGGGRNGTGKEKTRKASSLLKVVEISTDEGDDEDQEDRANKTRSSERWNGTKPVRKASQSKEPPLPRERAQVQAPGETVHVVKSKPPKPKSVTSSRPPSSPPPACAAPSEDIEMAIVEPDAAGEGNDTQLHEDPPRTPPRSTPTLNVELVSEPVDAPESLPMPALSKLPFTPLQNLTDAELDMTVEEWIRYQMEVEYDKFRRDGKRELGRFKKRAEEVKGIIERL</sequence>
<protein>
    <recommendedName>
        <fullName evidence="6">BIR-domain-containing protein</fullName>
    </recommendedName>
</protein>
<feature type="compositionally biased region" description="Basic and acidic residues" evidence="3">
    <location>
        <begin position="642"/>
        <end position="653"/>
    </location>
</feature>
<dbReference type="InterPro" id="IPR001370">
    <property type="entry name" value="BIR_rpt"/>
</dbReference>
<dbReference type="AlphaFoldDB" id="A0A8H5HPA6"/>
<feature type="region of interest" description="Disordered" evidence="3">
    <location>
        <begin position="742"/>
        <end position="933"/>
    </location>
</feature>
<accession>A0A8H5HPA6</accession>
<dbReference type="Pfam" id="PF00653">
    <property type="entry name" value="BIR"/>
    <property type="match status" value="2"/>
</dbReference>
<feature type="region of interest" description="Disordered" evidence="3">
    <location>
        <begin position="186"/>
        <end position="408"/>
    </location>
</feature>
<name>A0A8H5HPA6_9AGAR</name>
<feature type="compositionally biased region" description="Acidic residues" evidence="3">
    <location>
        <begin position="550"/>
        <end position="574"/>
    </location>
</feature>
<dbReference type="PANTHER" id="PTHR46771:SF5">
    <property type="entry name" value="DETERIN"/>
    <property type="match status" value="1"/>
</dbReference>
<dbReference type="OrthoDB" id="2196114at2759"/>
<evidence type="ECO:0000256" key="2">
    <source>
        <dbReference type="ARBA" id="ARBA00022833"/>
    </source>
</evidence>
<dbReference type="EMBL" id="JAACJP010000002">
    <property type="protein sequence ID" value="KAF5386685.1"/>
    <property type="molecule type" value="Genomic_DNA"/>
</dbReference>
<feature type="region of interest" description="Disordered" evidence="3">
    <location>
        <begin position="421"/>
        <end position="673"/>
    </location>
</feature>
<comment type="caution">
    <text evidence="4">The sequence shown here is derived from an EMBL/GenBank/DDBJ whole genome shotgun (WGS) entry which is preliminary data.</text>
</comment>
<dbReference type="InterPro" id="IPR051190">
    <property type="entry name" value="Baculoviral_IAP"/>
</dbReference>
<dbReference type="CDD" id="cd00022">
    <property type="entry name" value="BIR"/>
    <property type="match status" value="1"/>
</dbReference>
<feature type="compositionally biased region" description="Acidic residues" evidence="3">
    <location>
        <begin position="436"/>
        <end position="445"/>
    </location>
</feature>